<gene>
    <name evidence="10" type="ORF">RIF29_18935</name>
</gene>
<dbReference type="InterPro" id="IPR013763">
    <property type="entry name" value="Cyclin-like_dom"/>
</dbReference>
<keyword evidence="11" id="KW-1185">Reference proteome</keyword>
<dbReference type="SUPFAM" id="SSF47954">
    <property type="entry name" value="Cyclin-like"/>
    <property type="match status" value="2"/>
</dbReference>
<keyword evidence="5" id="KW-0131">Cell cycle</keyword>
<dbReference type="Pfam" id="PF00134">
    <property type="entry name" value="Cyclin_N"/>
    <property type="match status" value="1"/>
</dbReference>
<dbReference type="InterPro" id="IPR004367">
    <property type="entry name" value="Cyclin_C-dom"/>
</dbReference>
<dbReference type="Proteomes" id="UP001372338">
    <property type="component" value="Unassembled WGS sequence"/>
</dbReference>
<evidence type="ECO:0000313" key="11">
    <source>
        <dbReference type="Proteomes" id="UP001372338"/>
    </source>
</evidence>
<dbReference type="EMBL" id="JAYWIO010000004">
    <property type="protein sequence ID" value="KAK7266292.1"/>
    <property type="molecule type" value="Genomic_DNA"/>
</dbReference>
<dbReference type="InterPro" id="IPR036915">
    <property type="entry name" value="Cyclin-like_sf"/>
</dbReference>
<feature type="domain" description="Cyclin-like" evidence="9">
    <location>
        <begin position="459"/>
        <end position="554"/>
    </location>
</feature>
<dbReference type="Pfam" id="PF02984">
    <property type="entry name" value="Cyclin_C"/>
    <property type="match status" value="1"/>
</dbReference>
<dbReference type="InterPro" id="IPR023213">
    <property type="entry name" value="CAT-like_dom_sf"/>
</dbReference>
<dbReference type="Gene3D" id="3.30.559.10">
    <property type="entry name" value="Chloramphenicol acetyltransferase-like domain"/>
    <property type="match status" value="2"/>
</dbReference>
<evidence type="ECO:0000256" key="3">
    <source>
        <dbReference type="ARBA" id="ARBA00022679"/>
    </source>
</evidence>
<evidence type="ECO:0000256" key="6">
    <source>
        <dbReference type="ARBA" id="ARBA00023315"/>
    </source>
</evidence>
<proteinExistence type="inferred from homology"/>
<comment type="subunit">
    <text evidence="1">Interacts with the CDC2 protein kinase to form a serine/threonine kinase holoenzyme complex also known as maturation promoting factor (MPF). The cyclin subunit imparts substrate specificity to the complex.</text>
</comment>
<evidence type="ECO:0000256" key="7">
    <source>
        <dbReference type="ARBA" id="ARBA00032263"/>
    </source>
</evidence>
<dbReference type="Pfam" id="PF02458">
    <property type="entry name" value="Transferase"/>
    <property type="match status" value="1"/>
</dbReference>
<keyword evidence="4 8" id="KW-0195">Cyclin</keyword>
<reference evidence="10 11" key="1">
    <citation type="submission" date="2024-01" db="EMBL/GenBank/DDBJ databases">
        <title>The genomes of 5 underutilized Papilionoideae crops provide insights into root nodulation and disease resistanc.</title>
        <authorList>
            <person name="Yuan L."/>
        </authorList>
    </citation>
    <scope>NUCLEOTIDE SEQUENCE [LARGE SCALE GENOMIC DNA]</scope>
    <source>
        <strain evidence="10">ZHUSHIDOU_FW_LH</strain>
        <tissue evidence="10">Leaf</tissue>
    </source>
</reference>
<comment type="similarity">
    <text evidence="8">Belongs to the cyclin family.</text>
</comment>
<dbReference type="InterPro" id="IPR006671">
    <property type="entry name" value="Cyclin_N"/>
</dbReference>
<dbReference type="SUPFAM" id="SSF52777">
    <property type="entry name" value="CoA-dependent acyltransferases"/>
    <property type="match status" value="1"/>
</dbReference>
<evidence type="ECO:0000256" key="2">
    <source>
        <dbReference type="ARBA" id="ARBA00022618"/>
    </source>
</evidence>
<evidence type="ECO:0000256" key="1">
    <source>
        <dbReference type="ARBA" id="ARBA00011177"/>
    </source>
</evidence>
<comment type="caution">
    <text evidence="10">The sequence shown here is derived from an EMBL/GenBank/DDBJ whole genome shotgun (WGS) entry which is preliminary data.</text>
</comment>
<dbReference type="GO" id="GO:0016747">
    <property type="term" value="F:acyltransferase activity, transferring groups other than amino-acyl groups"/>
    <property type="evidence" value="ECO:0007669"/>
    <property type="project" value="UniProtKB-ARBA"/>
</dbReference>
<keyword evidence="3" id="KW-0808">Transferase</keyword>
<dbReference type="GO" id="GO:0051301">
    <property type="term" value="P:cell division"/>
    <property type="evidence" value="ECO:0007669"/>
    <property type="project" value="UniProtKB-KW"/>
</dbReference>
<dbReference type="PANTHER" id="PTHR31625">
    <property type="match status" value="1"/>
</dbReference>
<accession>A0AAN9EZ28</accession>
<evidence type="ECO:0000256" key="5">
    <source>
        <dbReference type="ARBA" id="ARBA00023306"/>
    </source>
</evidence>
<evidence type="ECO:0000256" key="8">
    <source>
        <dbReference type="RuleBase" id="RU000383"/>
    </source>
</evidence>
<evidence type="ECO:0000259" key="9">
    <source>
        <dbReference type="SMART" id="SM00385"/>
    </source>
</evidence>
<dbReference type="InterPro" id="IPR051504">
    <property type="entry name" value="Plant_metabolite_acyltrans"/>
</dbReference>
<dbReference type="FunFam" id="1.10.472.10:FF:000001">
    <property type="entry name" value="G2/mitotic-specific cyclin"/>
    <property type="match status" value="1"/>
</dbReference>
<protein>
    <recommendedName>
        <fullName evidence="7">B-like cyclin</fullName>
    </recommendedName>
</protein>
<evidence type="ECO:0000256" key="4">
    <source>
        <dbReference type="ARBA" id="ARBA00023127"/>
    </source>
</evidence>
<dbReference type="SMART" id="SM00385">
    <property type="entry name" value="CYCLIN"/>
    <property type="match status" value="1"/>
</dbReference>
<dbReference type="AlphaFoldDB" id="A0AAN9EZ28"/>
<dbReference type="Gene3D" id="1.10.472.10">
    <property type="entry name" value="Cyclin-like"/>
    <property type="match status" value="2"/>
</dbReference>
<name>A0AAN9EZ28_CROPI</name>
<keyword evidence="6" id="KW-0012">Acyltransferase</keyword>
<organism evidence="10 11">
    <name type="scientific">Crotalaria pallida</name>
    <name type="common">Smooth rattlebox</name>
    <name type="synonym">Crotalaria striata</name>
    <dbReference type="NCBI Taxonomy" id="3830"/>
    <lineage>
        <taxon>Eukaryota</taxon>
        <taxon>Viridiplantae</taxon>
        <taxon>Streptophyta</taxon>
        <taxon>Embryophyta</taxon>
        <taxon>Tracheophyta</taxon>
        <taxon>Spermatophyta</taxon>
        <taxon>Magnoliopsida</taxon>
        <taxon>eudicotyledons</taxon>
        <taxon>Gunneridae</taxon>
        <taxon>Pentapetalae</taxon>
        <taxon>rosids</taxon>
        <taxon>fabids</taxon>
        <taxon>Fabales</taxon>
        <taxon>Fabaceae</taxon>
        <taxon>Papilionoideae</taxon>
        <taxon>50 kb inversion clade</taxon>
        <taxon>genistoids sensu lato</taxon>
        <taxon>core genistoids</taxon>
        <taxon>Crotalarieae</taxon>
        <taxon>Crotalaria</taxon>
    </lineage>
</organism>
<sequence length="606" mass="68276">MEQPQNALKVVEVCLVQPPQGTTTSLPLTFFDILWLRFPPVERLFFYEFPHPPSSFFDSLLPTLKHSLQLTLQHFLPLAGNITWPLDSPHPIITYVPSDAVSFTIAESNTNNFNILCSNTCKALERYPLIPRLNITQEQASVIALQITLFPNSGFCIGITTHHAAMDGSSSTLFMKAWAYACSKLIINSSTSSSSLSLPQHLTPFFDRSVIGDSTRNREVYVEELLKQGGTTSNNRSLKVWGSNDTIETDVVKGSFELTPSHILKLKQYAQTKMKMKVHLSTFSVTCAYVLTCLIKAEDTVEVDNKVIFVFAVDCRSRLDPPILQTYFGNCVAGCVVQVEVTKLLGKDGFIIALEGIIEGLKKVENNGVLSGSETWMSRRMKTFKEMKIFTIAGSPRFEVYNVDFGWGKPKKVDITSIDKTKAFSVSESKTNSKGIEIGLTLNKLEMEAFALPHLHLISRLEEVAEEYRLLPETLYLTVNYIDGYLSRNAMNRQKLQLLGISCMMIAAKYEEICAPEVEELCFITDNTYGKEEEFQTIYWSVNEVNAMQLECLTNYIVELSLLEYSMLCYAPSLIVASTVFWPNLYFTLQGNHGYATMHCNSYQQH</sequence>
<evidence type="ECO:0000313" key="10">
    <source>
        <dbReference type="EMBL" id="KAK7266292.1"/>
    </source>
</evidence>
<keyword evidence="2" id="KW-0132">Cell division</keyword>